<feature type="transmembrane region" description="Helical" evidence="8">
    <location>
        <begin position="388"/>
        <end position="409"/>
    </location>
</feature>
<dbReference type="GO" id="GO:0008360">
    <property type="term" value="P:regulation of cell shape"/>
    <property type="evidence" value="ECO:0007669"/>
    <property type="project" value="UniProtKB-KW"/>
</dbReference>
<feature type="transmembrane region" description="Helical" evidence="8">
    <location>
        <begin position="54"/>
        <end position="76"/>
    </location>
</feature>
<feature type="transmembrane region" description="Helical" evidence="8">
    <location>
        <begin position="271"/>
        <end position="293"/>
    </location>
</feature>
<feature type="transmembrane region" description="Helical" evidence="8">
    <location>
        <begin position="88"/>
        <end position="113"/>
    </location>
</feature>
<dbReference type="AlphaFoldDB" id="A0A1P8UBZ1"/>
<dbReference type="EMBL" id="CP018762">
    <property type="protein sequence ID" value="APZ35656.1"/>
    <property type="molecule type" value="Genomic_DNA"/>
</dbReference>
<feature type="transmembrane region" description="Helical" evidence="8">
    <location>
        <begin position="125"/>
        <end position="146"/>
    </location>
</feature>
<dbReference type="PANTHER" id="PTHR47019:SF1">
    <property type="entry name" value="LIPID II FLIPPASE MURJ"/>
    <property type="match status" value="1"/>
</dbReference>
<evidence type="ECO:0000256" key="2">
    <source>
        <dbReference type="ARBA" id="ARBA00022475"/>
    </source>
</evidence>
<feature type="transmembrane region" description="Helical" evidence="8">
    <location>
        <begin position="193"/>
        <end position="218"/>
    </location>
</feature>
<evidence type="ECO:0000256" key="1">
    <source>
        <dbReference type="ARBA" id="ARBA00004651"/>
    </source>
</evidence>
<feature type="transmembrane region" description="Helical" evidence="8">
    <location>
        <begin position="352"/>
        <end position="376"/>
    </location>
</feature>
<feature type="transmembrane region" description="Helical" evidence="8">
    <location>
        <begin position="158"/>
        <end position="181"/>
    </location>
</feature>
<gene>
    <name evidence="9" type="ORF">BOH66_00070</name>
</gene>
<keyword evidence="4" id="KW-0133">Cell shape</keyword>
<keyword evidence="2" id="KW-1003">Cell membrane</keyword>
<dbReference type="Proteomes" id="UP000187185">
    <property type="component" value="Chromosome"/>
</dbReference>
<dbReference type="InterPro" id="IPR004268">
    <property type="entry name" value="MurJ"/>
</dbReference>
<accession>A0A1P8UBZ1</accession>
<feature type="transmembrane region" description="Helical" evidence="8">
    <location>
        <begin position="239"/>
        <end position="259"/>
    </location>
</feature>
<evidence type="ECO:0000256" key="7">
    <source>
        <dbReference type="ARBA" id="ARBA00023136"/>
    </source>
</evidence>
<evidence type="ECO:0000256" key="8">
    <source>
        <dbReference type="SAM" id="Phobius"/>
    </source>
</evidence>
<reference evidence="9 10" key="1">
    <citation type="submission" date="2016-12" db="EMBL/GenBank/DDBJ databases">
        <title>Complete genome sequence of Microbacterium aurum KACC 15219.</title>
        <authorList>
            <person name="Jung Y."/>
            <person name="Shin J.-H."/>
            <person name="Lee Y.-J."/>
            <person name="Yi H."/>
            <person name="Bahn Y.-S."/>
            <person name="Kim J.F."/>
            <person name="Lee D.-W."/>
        </authorList>
    </citation>
    <scope>NUCLEOTIDE SEQUENCE [LARGE SCALE GENOMIC DNA]</scope>
    <source>
        <strain evidence="9 10">KACC 15219</strain>
    </source>
</reference>
<dbReference type="PRINTS" id="PR01806">
    <property type="entry name" value="VIRFACTRMVIN"/>
</dbReference>
<dbReference type="GO" id="GO:0005886">
    <property type="term" value="C:plasma membrane"/>
    <property type="evidence" value="ECO:0007669"/>
    <property type="project" value="UniProtKB-SubCell"/>
</dbReference>
<evidence type="ECO:0000313" key="10">
    <source>
        <dbReference type="Proteomes" id="UP000187185"/>
    </source>
</evidence>
<feature type="transmembrane region" description="Helical" evidence="8">
    <location>
        <begin position="460"/>
        <end position="481"/>
    </location>
</feature>
<dbReference type="Pfam" id="PF03023">
    <property type="entry name" value="MurJ"/>
    <property type="match status" value="1"/>
</dbReference>
<dbReference type="InterPro" id="IPR051050">
    <property type="entry name" value="Lipid_II_flippase_MurJ/MviN"/>
</dbReference>
<evidence type="ECO:0000256" key="5">
    <source>
        <dbReference type="ARBA" id="ARBA00022984"/>
    </source>
</evidence>
<name>A0A1P8UBZ1_9MICO</name>
<keyword evidence="6 8" id="KW-1133">Transmembrane helix</keyword>
<comment type="subcellular location">
    <subcellularLocation>
        <location evidence="1">Cell membrane</location>
        <topology evidence="1">Multi-pass membrane protein</topology>
    </subcellularLocation>
</comment>
<organism evidence="9 10">
    <name type="scientific">Microbacterium aurum</name>
    <dbReference type="NCBI Taxonomy" id="36805"/>
    <lineage>
        <taxon>Bacteria</taxon>
        <taxon>Bacillati</taxon>
        <taxon>Actinomycetota</taxon>
        <taxon>Actinomycetes</taxon>
        <taxon>Micrococcales</taxon>
        <taxon>Microbacteriaceae</taxon>
        <taxon>Microbacterium</taxon>
    </lineage>
</organism>
<evidence type="ECO:0000256" key="6">
    <source>
        <dbReference type="ARBA" id="ARBA00022989"/>
    </source>
</evidence>
<dbReference type="GO" id="GO:0009252">
    <property type="term" value="P:peptidoglycan biosynthetic process"/>
    <property type="evidence" value="ECO:0007669"/>
    <property type="project" value="UniProtKB-KW"/>
</dbReference>
<dbReference type="RefSeq" id="WP_076692012.1">
    <property type="nucleotide sequence ID" value="NZ_CP018762.1"/>
</dbReference>
<protein>
    <submittedName>
        <fullName evidence="9">Virulence factor MviN</fullName>
    </submittedName>
</protein>
<evidence type="ECO:0000313" key="9">
    <source>
        <dbReference type="EMBL" id="APZ35656.1"/>
    </source>
</evidence>
<dbReference type="GO" id="GO:0015648">
    <property type="term" value="F:lipid-linked peptidoglycan transporter activity"/>
    <property type="evidence" value="ECO:0007669"/>
    <property type="project" value="TreeGrafter"/>
</dbReference>
<dbReference type="PANTHER" id="PTHR47019">
    <property type="entry name" value="LIPID II FLIPPASE MURJ"/>
    <property type="match status" value="1"/>
</dbReference>
<feature type="transmembrane region" description="Helical" evidence="8">
    <location>
        <begin position="415"/>
        <end position="439"/>
    </location>
</feature>
<keyword evidence="5" id="KW-0573">Peptidoglycan synthesis</keyword>
<sequence>MASHARASAIIGAGTLVSRLTGLVRSMVLISVVGLTTSEVADAFATANALPTNIYELVAAGVITGIIVPQIVAATRHRDGGSGYVSKLLTLGTVLMVAVTVIVLALAPALIWIYTPGYTPQQRALTLALAYWCLPQLLFYGLYALVGEVLNARRVFGPYSWAPTVNNLVSIVGFLVFLAMFGGPLKDVDQWDAAKIAVLGGTATLGIALQAFVLAFFWRRTGLSVRADFAWRGMGLRHLGKLGFWTFLTVVVGQGAGLVQQRTISFATESGFAVFLTAWLIFMLPHSIVAMSISTTYFTQLAEQVAEGRTDLVQGNLDESIRALSVFAFGFTAALAAASVPVSVFFTGERDGASLLALNVCAFLVALVPFGILVIIRRAFFAFHDTRTPFQFSVVQCVLAAGGAGLALLAAQAEVLPLAFLSASVALAQSLSMFVQLPVALRLLRRHTGPISFAPTWRALARFAVAAVPAFIAGFGVFLLTGAASGWSSDGRIGGFLGAVLVGGTSLVVYVGALALLRAPEVKIATGAVRRILRR</sequence>
<keyword evidence="10" id="KW-1185">Reference proteome</keyword>
<keyword evidence="7 8" id="KW-0472">Membrane</keyword>
<evidence type="ECO:0000256" key="3">
    <source>
        <dbReference type="ARBA" id="ARBA00022692"/>
    </source>
</evidence>
<feature type="transmembrane region" description="Helical" evidence="8">
    <location>
        <begin position="493"/>
        <end position="517"/>
    </location>
</feature>
<keyword evidence="3 8" id="KW-0812">Transmembrane</keyword>
<evidence type="ECO:0000256" key="4">
    <source>
        <dbReference type="ARBA" id="ARBA00022960"/>
    </source>
</evidence>
<dbReference type="KEGG" id="maur:BOH66_00070"/>
<dbReference type="STRING" id="36805.BOH66_00070"/>
<proteinExistence type="predicted"/>
<feature type="transmembrane region" description="Helical" evidence="8">
    <location>
        <begin position="324"/>
        <end position="346"/>
    </location>
</feature>
<dbReference type="GO" id="GO:0034204">
    <property type="term" value="P:lipid translocation"/>
    <property type="evidence" value="ECO:0007669"/>
    <property type="project" value="TreeGrafter"/>
</dbReference>
<dbReference type="OrthoDB" id="9786339at2"/>